<evidence type="ECO:0008006" key="3">
    <source>
        <dbReference type="Google" id="ProtNLM"/>
    </source>
</evidence>
<dbReference type="AlphaFoldDB" id="A0A9Q0IKA1"/>
<evidence type="ECO:0000313" key="2">
    <source>
        <dbReference type="Proteomes" id="UP001148018"/>
    </source>
</evidence>
<protein>
    <recommendedName>
        <fullName evidence="3">Protein FAM240A</fullName>
    </recommendedName>
</protein>
<proteinExistence type="predicted"/>
<dbReference type="OrthoDB" id="8880235at2759"/>
<name>A0A9Q0IKA1_9TELE</name>
<dbReference type="InterPro" id="IPR040261">
    <property type="entry name" value="FAM240"/>
</dbReference>
<reference evidence="1" key="1">
    <citation type="submission" date="2022-07" db="EMBL/GenBank/DDBJ databases">
        <title>Chromosome-level genome of Muraenolepis orangiensis.</title>
        <authorList>
            <person name="Kim J."/>
        </authorList>
    </citation>
    <scope>NUCLEOTIDE SEQUENCE</scope>
    <source>
        <strain evidence="1">KU_S4_2022</strain>
        <tissue evidence="1">Muscle</tissue>
    </source>
</reference>
<comment type="caution">
    <text evidence="1">The sequence shown here is derived from an EMBL/GenBank/DDBJ whole genome shotgun (WGS) entry which is preliminary data.</text>
</comment>
<dbReference type="PANTHER" id="PTHR40387">
    <property type="entry name" value="PROTEIN FAM240B"/>
    <property type="match status" value="1"/>
</dbReference>
<dbReference type="Proteomes" id="UP001148018">
    <property type="component" value="Unassembled WGS sequence"/>
</dbReference>
<keyword evidence="2" id="KW-1185">Reference proteome</keyword>
<evidence type="ECO:0000313" key="1">
    <source>
        <dbReference type="EMBL" id="KAJ3603657.1"/>
    </source>
</evidence>
<dbReference type="PANTHER" id="PTHR40387:SF1">
    <property type="entry name" value="PROTEIN FAM240B"/>
    <property type="match status" value="1"/>
</dbReference>
<dbReference type="EMBL" id="JANIIK010000044">
    <property type="protein sequence ID" value="KAJ3603657.1"/>
    <property type="molecule type" value="Genomic_DNA"/>
</dbReference>
<organism evidence="1 2">
    <name type="scientific">Muraenolepis orangiensis</name>
    <name type="common">Patagonian moray cod</name>
    <dbReference type="NCBI Taxonomy" id="630683"/>
    <lineage>
        <taxon>Eukaryota</taxon>
        <taxon>Metazoa</taxon>
        <taxon>Chordata</taxon>
        <taxon>Craniata</taxon>
        <taxon>Vertebrata</taxon>
        <taxon>Euteleostomi</taxon>
        <taxon>Actinopterygii</taxon>
        <taxon>Neopterygii</taxon>
        <taxon>Teleostei</taxon>
        <taxon>Neoteleostei</taxon>
        <taxon>Acanthomorphata</taxon>
        <taxon>Zeiogadaria</taxon>
        <taxon>Gadariae</taxon>
        <taxon>Gadiformes</taxon>
        <taxon>Muraenolepidoidei</taxon>
        <taxon>Muraenolepididae</taxon>
        <taxon>Muraenolepis</taxon>
    </lineage>
</organism>
<accession>A0A9Q0IKA1</accession>
<gene>
    <name evidence="1" type="ORF">NHX12_028401</name>
</gene>
<sequence length="78" mass="9308">MNIALIHDKDHIKNFWEKKIVADEVQSETEAMRKSKSSLRKLRCEWVVRLENRNKHLKSLSEEYSRKAKVSPPEEEQT</sequence>